<evidence type="ECO:0000256" key="6">
    <source>
        <dbReference type="ARBA" id="ARBA00022801"/>
    </source>
</evidence>
<dbReference type="CDD" id="cd01767">
    <property type="entry name" value="UBX"/>
    <property type="match status" value="1"/>
</dbReference>
<accession>A0AAV1HRV8</accession>
<evidence type="ECO:0000256" key="12">
    <source>
        <dbReference type="SAM" id="MobiDB-lite"/>
    </source>
</evidence>
<dbReference type="PROSITE" id="PS50330">
    <property type="entry name" value="UIM"/>
    <property type="match status" value="1"/>
</dbReference>
<dbReference type="InterPro" id="IPR033865">
    <property type="entry name" value="Ataxin-3"/>
</dbReference>
<dbReference type="GO" id="GO:0006508">
    <property type="term" value="P:proteolysis"/>
    <property type="evidence" value="ECO:0007669"/>
    <property type="project" value="UniProtKB-KW"/>
</dbReference>
<reference evidence="15 16" key="1">
    <citation type="submission" date="2023-10" db="EMBL/GenBank/DDBJ databases">
        <authorList>
            <person name="Maclean D."/>
            <person name="Macfadyen A."/>
        </authorList>
    </citation>
    <scope>NUCLEOTIDE SEQUENCE [LARGE SCALE GENOMIC DNA]</scope>
</reference>
<sequence length="347" mass="37263">MSQIAQELDAAEKAFMAEGGVDSEDFRSFLAEDSGNVSSDGFFSIQVLQKALSVFGLSCQNLDSPECSKSQEHPENEIAFICNLREHWFSLRKISGQWWNFNSLLPAPQQLSQFYLSAYLATLRDQGYSIFVVHGGLPTYPDTTVAGDQGAWLTEAQALEAGKAASDAQARGIASAAPGGYAWAAAGKGQALVSRNADEQHAPSSAGWGSEGEGDDEDLMRAIAASLEAQGPTENNSASSQPAKQAKAETELEAVHAILEDPGPEPDPGPGILDIALRLPSGARIMRRFAASQPVLDVLLYARWKCSEVGRDCRVAAQMPRKLLPLHDSLRSAGVTNRETLTIEQRS</sequence>
<evidence type="ECO:0000313" key="15">
    <source>
        <dbReference type="EMBL" id="CAK0734508.1"/>
    </source>
</evidence>
<keyword evidence="4" id="KW-0645">Protease</keyword>
<dbReference type="Gene3D" id="3.90.70.40">
    <property type="match status" value="1"/>
</dbReference>
<dbReference type="AlphaFoldDB" id="A0AAV1HRV8"/>
<dbReference type="PRINTS" id="PR01233">
    <property type="entry name" value="JOSEPHIN"/>
</dbReference>
<keyword evidence="6" id="KW-0378">Hydrolase</keyword>
<evidence type="ECO:0000256" key="5">
    <source>
        <dbReference type="ARBA" id="ARBA00022786"/>
    </source>
</evidence>
<keyword evidence="9" id="KW-0804">Transcription</keyword>
<dbReference type="Proteomes" id="UP001314263">
    <property type="component" value="Unassembled WGS sequence"/>
</dbReference>
<comment type="subcellular location">
    <subcellularLocation>
        <location evidence="2">Nucleus</location>
    </subcellularLocation>
</comment>
<evidence type="ECO:0000256" key="2">
    <source>
        <dbReference type="ARBA" id="ARBA00004123"/>
    </source>
</evidence>
<proteinExistence type="predicted"/>
<dbReference type="Pfam" id="PF00789">
    <property type="entry name" value="UBX"/>
    <property type="match status" value="1"/>
</dbReference>
<evidence type="ECO:0000256" key="1">
    <source>
        <dbReference type="ARBA" id="ARBA00000707"/>
    </source>
</evidence>
<keyword evidence="5" id="KW-0833">Ubl conjugation pathway</keyword>
<dbReference type="GO" id="GO:0005634">
    <property type="term" value="C:nucleus"/>
    <property type="evidence" value="ECO:0007669"/>
    <property type="project" value="UniProtKB-SubCell"/>
</dbReference>
<keyword evidence="7" id="KW-0788">Thiol protease</keyword>
<feature type="domain" description="Josephin" evidence="14">
    <location>
        <begin position="1"/>
        <end position="148"/>
    </location>
</feature>
<evidence type="ECO:0000256" key="9">
    <source>
        <dbReference type="ARBA" id="ARBA00023163"/>
    </source>
</evidence>
<dbReference type="EC" id="3.4.19.12" evidence="3"/>
<organism evidence="15 16">
    <name type="scientific">Coccomyxa viridis</name>
    <dbReference type="NCBI Taxonomy" id="1274662"/>
    <lineage>
        <taxon>Eukaryota</taxon>
        <taxon>Viridiplantae</taxon>
        <taxon>Chlorophyta</taxon>
        <taxon>core chlorophytes</taxon>
        <taxon>Trebouxiophyceae</taxon>
        <taxon>Trebouxiophyceae incertae sedis</taxon>
        <taxon>Coccomyxaceae</taxon>
        <taxon>Coccomyxa</taxon>
    </lineage>
</organism>
<evidence type="ECO:0000256" key="7">
    <source>
        <dbReference type="ARBA" id="ARBA00022807"/>
    </source>
</evidence>
<dbReference type="InterPro" id="IPR006155">
    <property type="entry name" value="Josephin"/>
</dbReference>
<evidence type="ECO:0000256" key="3">
    <source>
        <dbReference type="ARBA" id="ARBA00012759"/>
    </source>
</evidence>
<dbReference type="Gene3D" id="3.10.20.90">
    <property type="entry name" value="Phosphatidylinositol 3-kinase Catalytic Subunit, Chain A, domain 1"/>
    <property type="match status" value="1"/>
</dbReference>
<name>A0AAV1HRV8_9CHLO</name>
<evidence type="ECO:0000256" key="11">
    <source>
        <dbReference type="PROSITE-ProRule" id="PRU00331"/>
    </source>
</evidence>
<dbReference type="PROSITE" id="PS50033">
    <property type="entry name" value="UBX"/>
    <property type="match status" value="1"/>
</dbReference>
<dbReference type="InterPro" id="IPR001012">
    <property type="entry name" value="UBX_dom"/>
</dbReference>
<gene>
    <name evidence="15" type="ORF">CVIRNUC_000441</name>
</gene>
<dbReference type="GO" id="GO:0016579">
    <property type="term" value="P:protein deubiquitination"/>
    <property type="evidence" value="ECO:0007669"/>
    <property type="project" value="InterPro"/>
</dbReference>
<evidence type="ECO:0000313" key="16">
    <source>
        <dbReference type="Proteomes" id="UP001314263"/>
    </source>
</evidence>
<dbReference type="EMBL" id="CAUYUE010000001">
    <property type="protein sequence ID" value="CAK0734508.1"/>
    <property type="molecule type" value="Genomic_DNA"/>
</dbReference>
<evidence type="ECO:0000256" key="8">
    <source>
        <dbReference type="ARBA" id="ARBA00023015"/>
    </source>
</evidence>
<dbReference type="PANTHER" id="PTHR14159">
    <property type="entry name" value="ATAXIN-3-RELATED"/>
    <property type="match status" value="1"/>
</dbReference>
<dbReference type="SUPFAM" id="SSF54236">
    <property type="entry name" value="Ubiquitin-like"/>
    <property type="match status" value="1"/>
</dbReference>
<feature type="domain" description="UBX" evidence="13">
    <location>
        <begin position="268"/>
        <end position="343"/>
    </location>
</feature>
<dbReference type="GO" id="GO:0004843">
    <property type="term" value="F:cysteine-type deubiquitinase activity"/>
    <property type="evidence" value="ECO:0007669"/>
    <property type="project" value="UniProtKB-EC"/>
</dbReference>
<evidence type="ECO:0000256" key="4">
    <source>
        <dbReference type="ARBA" id="ARBA00022670"/>
    </source>
</evidence>
<dbReference type="Gene3D" id="1.10.287.10">
    <property type="entry name" value="S15/NS1, RNA-binding"/>
    <property type="match status" value="1"/>
</dbReference>
<evidence type="ECO:0000259" key="13">
    <source>
        <dbReference type="PROSITE" id="PS50033"/>
    </source>
</evidence>
<dbReference type="InterPro" id="IPR003903">
    <property type="entry name" value="UIM_dom"/>
</dbReference>
<dbReference type="InterPro" id="IPR029071">
    <property type="entry name" value="Ubiquitin-like_domsf"/>
</dbReference>
<dbReference type="PANTHER" id="PTHR14159:SF0">
    <property type="entry name" value="ATAXIN-3-RELATED"/>
    <property type="match status" value="1"/>
</dbReference>
<comment type="catalytic activity">
    <reaction evidence="1">
        <text>Thiol-dependent hydrolysis of ester, thioester, amide, peptide and isopeptide bonds formed by the C-terminal Gly of ubiquitin (a 76-residue protein attached to proteins as an intracellular targeting signal).</text>
        <dbReference type="EC" id="3.4.19.12"/>
    </reaction>
</comment>
<dbReference type="Pfam" id="PF02099">
    <property type="entry name" value="Josephin"/>
    <property type="match status" value="1"/>
</dbReference>
<dbReference type="PROSITE" id="PS50957">
    <property type="entry name" value="JOSEPHIN"/>
    <property type="match status" value="1"/>
</dbReference>
<feature type="region of interest" description="Disordered" evidence="12">
    <location>
        <begin position="194"/>
        <end position="215"/>
    </location>
</feature>
<protein>
    <recommendedName>
        <fullName evidence="3">ubiquitinyl hydrolase 1</fullName>
        <ecNumber evidence="3">3.4.19.12</ecNumber>
    </recommendedName>
</protein>
<keyword evidence="16" id="KW-1185">Reference proteome</keyword>
<keyword evidence="8" id="KW-0805">Transcription regulation</keyword>
<dbReference type="SMART" id="SM01246">
    <property type="entry name" value="Josephin"/>
    <property type="match status" value="1"/>
</dbReference>
<keyword evidence="10" id="KW-0539">Nucleus</keyword>
<comment type="caution">
    <text evidence="15">The sequence shown here is derived from an EMBL/GenBank/DDBJ whole genome shotgun (WGS) entry which is preliminary data.</text>
</comment>
<feature type="region of interest" description="Disordered" evidence="12">
    <location>
        <begin position="229"/>
        <end position="251"/>
    </location>
</feature>
<evidence type="ECO:0000259" key="14">
    <source>
        <dbReference type="PROSITE" id="PS50957"/>
    </source>
</evidence>
<evidence type="ECO:0000256" key="10">
    <source>
        <dbReference type="ARBA" id="ARBA00023242"/>
    </source>
</evidence>
<comment type="caution">
    <text evidence="11">Lacks conserved residue(s) required for the propagation of feature annotation.</text>
</comment>